<dbReference type="AlphaFoldDB" id="A0A1N7P434"/>
<gene>
    <name evidence="4" type="ORF">SAMN05421789_1331</name>
</gene>
<evidence type="ECO:0000256" key="1">
    <source>
        <dbReference type="SAM" id="Coils"/>
    </source>
</evidence>
<feature type="domain" description="Transposase IS110-like N-terminal" evidence="2">
    <location>
        <begin position="6"/>
        <end position="146"/>
    </location>
</feature>
<reference evidence="5" key="1">
    <citation type="submission" date="2017-01" db="EMBL/GenBank/DDBJ databases">
        <authorList>
            <person name="Varghese N."/>
            <person name="Submissions S."/>
        </authorList>
    </citation>
    <scope>NUCLEOTIDE SEQUENCE [LARGE SCALE GENOMIC DNA]</scope>
    <source>
        <strain evidence="5">DSM 23145</strain>
    </source>
</reference>
<dbReference type="Pfam" id="PF01548">
    <property type="entry name" value="DEDD_Tnp_IS110"/>
    <property type="match status" value="1"/>
</dbReference>
<dbReference type="PANTHER" id="PTHR33055:SF3">
    <property type="entry name" value="PUTATIVE TRANSPOSASE FOR IS117-RELATED"/>
    <property type="match status" value="1"/>
</dbReference>
<evidence type="ECO:0000313" key="5">
    <source>
        <dbReference type="Proteomes" id="UP000185839"/>
    </source>
</evidence>
<dbReference type="GO" id="GO:0003677">
    <property type="term" value="F:DNA binding"/>
    <property type="evidence" value="ECO:0007669"/>
    <property type="project" value="InterPro"/>
</dbReference>
<evidence type="ECO:0000313" key="4">
    <source>
        <dbReference type="EMBL" id="SIT05287.1"/>
    </source>
</evidence>
<sequence length="330" mass="38117">MKKLIIGIDISAETLDICLKTDLEERYEVIENEISVIKKFFKSFKIYEEVVVAMENTGRYNWNLYEVLEHFEFKVYVINPLHLKKSLGLSRGKNDKIDASRIAHFIERNSGDIELWKPSSESMKKLKVLLTERKSKVKLKSSLLQQKKNYKCTKAIGLEKMLLKINEKEIKLLTDHIKFLEQEMEKVIKMDAELKEKSGLMQSIPGVGKVLTWMILAKTDNFQMIDSARKLACYSGVVPFDHQSGTSLRYRPKVSPYADKSLKSTLHLGAMSVVKLDNDLSKYYQRKVLEGKNKMLVLNNIRNKIIHLIFAVLKSGKKYENNYQNSLAVS</sequence>
<protein>
    <submittedName>
        <fullName evidence="4">Transposase</fullName>
    </submittedName>
</protein>
<dbReference type="Pfam" id="PF02371">
    <property type="entry name" value="Transposase_20"/>
    <property type="match status" value="1"/>
</dbReference>
<dbReference type="GO" id="GO:0004803">
    <property type="term" value="F:transposase activity"/>
    <property type="evidence" value="ECO:0007669"/>
    <property type="project" value="InterPro"/>
</dbReference>
<proteinExistence type="predicted"/>
<dbReference type="InterPro" id="IPR047650">
    <property type="entry name" value="Transpos_IS110"/>
</dbReference>
<dbReference type="InterPro" id="IPR003346">
    <property type="entry name" value="Transposase_20"/>
</dbReference>
<dbReference type="PANTHER" id="PTHR33055">
    <property type="entry name" value="TRANSPOSASE FOR INSERTION SEQUENCE ELEMENT IS1111A"/>
    <property type="match status" value="1"/>
</dbReference>
<evidence type="ECO:0000259" key="3">
    <source>
        <dbReference type="Pfam" id="PF02371"/>
    </source>
</evidence>
<dbReference type="RefSeq" id="WP_076388704.1">
    <property type="nucleotide sequence ID" value="NZ_FTOI01000033.1"/>
</dbReference>
<dbReference type="OrthoDB" id="964423at2"/>
<dbReference type="InterPro" id="IPR002525">
    <property type="entry name" value="Transp_IS110-like_N"/>
</dbReference>
<organism evidence="4 5">
    <name type="scientific">Kaistella chaponensis</name>
    <dbReference type="NCBI Taxonomy" id="713588"/>
    <lineage>
        <taxon>Bacteria</taxon>
        <taxon>Pseudomonadati</taxon>
        <taxon>Bacteroidota</taxon>
        <taxon>Flavobacteriia</taxon>
        <taxon>Flavobacteriales</taxon>
        <taxon>Weeksellaceae</taxon>
        <taxon>Chryseobacterium group</taxon>
        <taxon>Kaistella</taxon>
    </lineage>
</organism>
<dbReference type="GO" id="GO:0006313">
    <property type="term" value="P:DNA transposition"/>
    <property type="evidence" value="ECO:0007669"/>
    <property type="project" value="InterPro"/>
</dbReference>
<keyword evidence="5" id="KW-1185">Reference proteome</keyword>
<accession>A0A1N7P434</accession>
<dbReference type="EMBL" id="FTOI01000033">
    <property type="protein sequence ID" value="SIT05287.1"/>
    <property type="molecule type" value="Genomic_DNA"/>
</dbReference>
<dbReference type="NCBIfam" id="NF033542">
    <property type="entry name" value="transpos_IS110"/>
    <property type="match status" value="1"/>
</dbReference>
<feature type="domain" description="Transposase IS116/IS110/IS902 C-terminal" evidence="3">
    <location>
        <begin position="200"/>
        <end position="285"/>
    </location>
</feature>
<keyword evidence="1" id="KW-0175">Coiled coil</keyword>
<evidence type="ECO:0000259" key="2">
    <source>
        <dbReference type="Pfam" id="PF01548"/>
    </source>
</evidence>
<feature type="coiled-coil region" evidence="1">
    <location>
        <begin position="163"/>
        <end position="197"/>
    </location>
</feature>
<dbReference type="Proteomes" id="UP000185839">
    <property type="component" value="Unassembled WGS sequence"/>
</dbReference>
<name>A0A1N7P434_9FLAO</name>